<protein>
    <submittedName>
        <fullName evidence="1">Uncharacterized protein</fullName>
    </submittedName>
</protein>
<keyword evidence="2" id="KW-1185">Reference proteome</keyword>
<evidence type="ECO:0000313" key="2">
    <source>
        <dbReference type="Proteomes" id="UP000010473"/>
    </source>
</evidence>
<accession>K9XRX6</accession>
<gene>
    <name evidence="1" type="ordered locus">Sta7437_0839</name>
</gene>
<evidence type="ECO:0000313" key="1">
    <source>
        <dbReference type="EMBL" id="AFZ34427.1"/>
    </source>
</evidence>
<dbReference type="Proteomes" id="UP000010473">
    <property type="component" value="Chromosome"/>
</dbReference>
<dbReference type="RefSeq" id="WP_015192100.1">
    <property type="nucleotide sequence ID" value="NC_019748.1"/>
</dbReference>
<proteinExistence type="predicted"/>
<reference evidence="2" key="1">
    <citation type="journal article" date="2013" name="Proc. Natl. Acad. Sci. U.S.A.">
        <title>Improving the coverage of the cyanobacterial phylum using diversity-driven genome sequencing.</title>
        <authorList>
            <person name="Shih P.M."/>
            <person name="Wu D."/>
            <person name="Latifi A."/>
            <person name="Axen S.D."/>
            <person name="Fewer D.P."/>
            <person name="Talla E."/>
            <person name="Calteau A."/>
            <person name="Cai F."/>
            <person name="Tandeau de Marsac N."/>
            <person name="Rippka R."/>
            <person name="Herdman M."/>
            <person name="Sivonen K."/>
            <person name="Coursin T."/>
            <person name="Laurent T."/>
            <person name="Goodwin L."/>
            <person name="Nolan M."/>
            <person name="Davenport K.W."/>
            <person name="Han C.S."/>
            <person name="Rubin E.M."/>
            <person name="Eisen J.A."/>
            <person name="Woyke T."/>
            <person name="Gugger M."/>
            <person name="Kerfeld C.A."/>
        </authorList>
    </citation>
    <scope>NUCLEOTIDE SEQUENCE [LARGE SCALE GENOMIC DNA]</scope>
    <source>
        <strain evidence="2">ATCC 29371 / PCC 7437</strain>
    </source>
</reference>
<dbReference type="KEGG" id="scs:Sta7437_0839"/>
<sequence>MIIRDLQHLEDVTLESNAIEGGWKKFYKNEAIAEAYATAIGSNSKTATFTDAQVVLGGGSSSASGSYAKTWGY</sequence>
<organism evidence="1 2">
    <name type="scientific">Stanieria cyanosphaera (strain ATCC 29371 / PCC 7437)</name>
    <dbReference type="NCBI Taxonomy" id="111780"/>
    <lineage>
        <taxon>Bacteria</taxon>
        <taxon>Bacillati</taxon>
        <taxon>Cyanobacteriota</taxon>
        <taxon>Cyanophyceae</taxon>
        <taxon>Pleurocapsales</taxon>
        <taxon>Dermocarpellaceae</taxon>
        <taxon>Stanieria</taxon>
    </lineage>
</organism>
<dbReference type="HOGENOM" id="CLU_2703026_0_0_3"/>
<dbReference type="AlphaFoldDB" id="K9XRX6"/>
<dbReference type="EMBL" id="CP003653">
    <property type="protein sequence ID" value="AFZ34427.1"/>
    <property type="molecule type" value="Genomic_DNA"/>
</dbReference>
<name>K9XRX6_STAC7</name>